<sequence>MRSIKTNPCIIISLITLLSACVPSTPQKSVKRLDLTDGSADSLYLQANYNHAGGRITQVEIEQRDAQMDIILSGAEDASGRGEHRLRYLDQPNPDSNQLVGSVNVDSQHRLQQVSVRSVFHVDDQGRFQFDVSPELSMMRIESSYSTAMRAINIDLDKFGAGIVLNMKVPVYKVISLNLSENWLRYSGDTNQSTLSLYLRVQPSKNLHVDIGQYRSYLDFGTDSQLSYEQRVPGSQPCGENCTYIYDDTKNSDVEIETAGYRVGLGWYF</sequence>
<proteinExistence type="predicted"/>
<evidence type="ECO:0000256" key="1">
    <source>
        <dbReference type="SAM" id="SignalP"/>
    </source>
</evidence>
<evidence type="ECO:0000313" key="3">
    <source>
        <dbReference type="Proteomes" id="UP001253595"/>
    </source>
</evidence>
<protein>
    <recommendedName>
        <fullName evidence="4">Lipoprotein</fullName>
    </recommendedName>
</protein>
<feature type="chain" id="PRO_5046864795" description="Lipoprotein" evidence="1">
    <location>
        <begin position="21"/>
        <end position="269"/>
    </location>
</feature>
<feature type="signal peptide" evidence="1">
    <location>
        <begin position="1"/>
        <end position="20"/>
    </location>
</feature>
<comment type="caution">
    <text evidence="2">The sequence shown here is derived from an EMBL/GenBank/DDBJ whole genome shotgun (WGS) entry which is preliminary data.</text>
</comment>
<dbReference type="Proteomes" id="UP001253595">
    <property type="component" value="Unassembled WGS sequence"/>
</dbReference>
<dbReference type="EMBL" id="JAVDVX010000001">
    <property type="protein sequence ID" value="MDR7088397.1"/>
    <property type="molecule type" value="Genomic_DNA"/>
</dbReference>
<dbReference type="RefSeq" id="WP_310067987.1">
    <property type="nucleotide sequence ID" value="NZ_JAVDVX010000001.1"/>
</dbReference>
<reference evidence="2 3" key="1">
    <citation type="submission" date="2023-07" db="EMBL/GenBank/DDBJ databases">
        <title>Sorghum-associated microbial communities from plants grown in Nebraska, USA.</title>
        <authorList>
            <person name="Schachtman D."/>
        </authorList>
    </citation>
    <scope>NUCLEOTIDE SEQUENCE [LARGE SCALE GENOMIC DNA]</scope>
    <source>
        <strain evidence="2 3">BE190</strain>
    </source>
</reference>
<evidence type="ECO:0008006" key="4">
    <source>
        <dbReference type="Google" id="ProtNLM"/>
    </source>
</evidence>
<organism evidence="2 3">
    <name type="scientific">Cellvibrio fibrivorans</name>
    <dbReference type="NCBI Taxonomy" id="126350"/>
    <lineage>
        <taxon>Bacteria</taxon>
        <taxon>Pseudomonadati</taxon>
        <taxon>Pseudomonadota</taxon>
        <taxon>Gammaproteobacteria</taxon>
        <taxon>Cellvibrionales</taxon>
        <taxon>Cellvibrionaceae</taxon>
        <taxon>Cellvibrio</taxon>
    </lineage>
</organism>
<dbReference type="PROSITE" id="PS51257">
    <property type="entry name" value="PROKAR_LIPOPROTEIN"/>
    <property type="match status" value="1"/>
</dbReference>
<keyword evidence="1" id="KW-0732">Signal</keyword>
<evidence type="ECO:0000313" key="2">
    <source>
        <dbReference type="EMBL" id="MDR7088397.1"/>
    </source>
</evidence>
<accession>A0ABU1UT82</accession>
<keyword evidence="3" id="KW-1185">Reference proteome</keyword>
<name>A0ABU1UT82_9GAMM</name>
<gene>
    <name evidence="2" type="ORF">J2X05_000400</name>
</gene>